<proteinExistence type="predicted"/>
<name>A0ABS1DNX9_RUBGE</name>
<dbReference type="EMBL" id="NRRU01000001">
    <property type="protein sequence ID" value="MBK1711280.1"/>
    <property type="molecule type" value="Genomic_DNA"/>
</dbReference>
<reference evidence="1" key="1">
    <citation type="submission" date="2017-08" db="EMBL/GenBank/DDBJ databases">
        <authorList>
            <person name="Imhoff J.F."/>
            <person name="Rahn T."/>
            <person name="Kuenzel S."/>
            <person name="Neulinger S.C."/>
        </authorList>
    </citation>
    <scope>NUCLEOTIDE SEQUENCE</scope>
    <source>
        <strain evidence="1">IM 151</strain>
    </source>
</reference>
<organism evidence="1 2">
    <name type="scientific">Rubrivivax gelatinosus</name>
    <name type="common">Rhodocyclus gelatinosus</name>
    <name type="synonym">Rhodopseudomonas gelatinosa</name>
    <dbReference type="NCBI Taxonomy" id="28068"/>
    <lineage>
        <taxon>Bacteria</taxon>
        <taxon>Pseudomonadati</taxon>
        <taxon>Pseudomonadota</taxon>
        <taxon>Betaproteobacteria</taxon>
        <taxon>Burkholderiales</taxon>
        <taxon>Sphaerotilaceae</taxon>
        <taxon>Rubrivivax</taxon>
    </lineage>
</organism>
<evidence type="ECO:0000313" key="2">
    <source>
        <dbReference type="Proteomes" id="UP001041814"/>
    </source>
</evidence>
<gene>
    <name evidence="1" type="ORF">CKO43_00625</name>
</gene>
<reference evidence="1" key="2">
    <citation type="journal article" date="2020" name="Microorganisms">
        <title>Osmotic Adaptation and Compatible Solute Biosynthesis of Phototrophic Bacteria as Revealed from Genome Analyses.</title>
        <authorList>
            <person name="Imhoff J.F."/>
            <person name="Rahn T."/>
            <person name="Kunzel S."/>
            <person name="Keller A."/>
            <person name="Neulinger S.C."/>
        </authorList>
    </citation>
    <scope>NUCLEOTIDE SEQUENCE</scope>
    <source>
        <strain evidence="1">IM 151</strain>
    </source>
</reference>
<dbReference type="RefSeq" id="WP_200377501.1">
    <property type="nucleotide sequence ID" value="NZ_NRRU01000001.1"/>
</dbReference>
<evidence type="ECO:0000313" key="1">
    <source>
        <dbReference type="EMBL" id="MBK1711280.1"/>
    </source>
</evidence>
<keyword evidence="2" id="KW-1185">Reference proteome</keyword>
<protein>
    <submittedName>
        <fullName evidence="1">Uncharacterized protein</fullName>
    </submittedName>
</protein>
<dbReference type="Proteomes" id="UP001041814">
    <property type="component" value="Unassembled WGS sequence"/>
</dbReference>
<sequence length="137" mass="14903">MQQLARRDAAPLAAAALEHELERHRTAVAVLERLAGQLQVLDTFRPALAAKGVKVSYGQVSTTGTFEKAVYLTEPMFDGDWGMRLKAALLELGWKLVECRDGGSYEAVQLTTTVERRRCTVRFNANKPKAATGAGAA</sequence>
<accession>A0ABS1DNX9</accession>
<comment type="caution">
    <text evidence="1">The sequence shown here is derived from an EMBL/GenBank/DDBJ whole genome shotgun (WGS) entry which is preliminary data.</text>
</comment>